<reference evidence="2 3" key="1">
    <citation type="submission" date="2016-01" db="EMBL/GenBank/DDBJ databases">
        <title>The new phylogeny of the genus Mycobacterium.</title>
        <authorList>
            <person name="Tarcisio F."/>
            <person name="Conor M."/>
            <person name="Antonella G."/>
            <person name="Elisabetta G."/>
            <person name="Giulia F.S."/>
            <person name="Sara T."/>
            <person name="Anna F."/>
            <person name="Clotilde B."/>
            <person name="Roberto B."/>
            <person name="Veronica D.S."/>
            <person name="Fabio R."/>
            <person name="Monica P."/>
            <person name="Olivier J."/>
            <person name="Enrico T."/>
            <person name="Nicola S."/>
        </authorList>
    </citation>
    <scope>NUCLEOTIDE SEQUENCE [LARGE SCALE GENOMIC DNA]</scope>
    <source>
        <strain evidence="2 3">ATCC 700010</strain>
    </source>
</reference>
<dbReference type="Proteomes" id="UP000193964">
    <property type="component" value="Unassembled WGS sequence"/>
</dbReference>
<proteinExistence type="predicted"/>
<organism evidence="2 3">
    <name type="scientific">Mycolicibacterium wolinskyi</name>
    <dbReference type="NCBI Taxonomy" id="59750"/>
    <lineage>
        <taxon>Bacteria</taxon>
        <taxon>Bacillati</taxon>
        <taxon>Actinomycetota</taxon>
        <taxon>Actinomycetes</taxon>
        <taxon>Mycobacteriales</taxon>
        <taxon>Mycobacteriaceae</taxon>
        <taxon>Mycolicibacterium</taxon>
    </lineage>
</organism>
<dbReference type="AlphaFoldDB" id="A0A1X2FDE4"/>
<dbReference type="EMBL" id="LQQA01000010">
    <property type="protein sequence ID" value="ORX16472.1"/>
    <property type="molecule type" value="Genomic_DNA"/>
</dbReference>
<name>A0A1X2FDE4_9MYCO</name>
<dbReference type="RefSeq" id="WP_085144078.1">
    <property type="nucleotide sequence ID" value="NZ_JACKUA010000037.1"/>
</dbReference>
<evidence type="ECO:0000256" key="1">
    <source>
        <dbReference type="SAM" id="MobiDB-lite"/>
    </source>
</evidence>
<accession>A0A1X2FDE4</accession>
<evidence type="ECO:0008006" key="4">
    <source>
        <dbReference type="Google" id="ProtNLM"/>
    </source>
</evidence>
<evidence type="ECO:0000313" key="2">
    <source>
        <dbReference type="EMBL" id="ORX16472.1"/>
    </source>
</evidence>
<protein>
    <recommendedName>
        <fullName evidence="4">ESX-1 secretion-associated protein</fullName>
    </recommendedName>
</protein>
<dbReference type="OrthoDB" id="5191158at2"/>
<sequence length="391" mass="42135">MTQPTTMTVVIDDLRATSGVMNDIASGFYNDGGGPILKSVTSADTELDSTKACGEVGDIMLAYAQTLGDGVSEHAGKLSAAAGHYERGDTAAAESIDFDPPEERELEVGDDPGEPGYDPGNEYEQALQNAGLLNGPSSGMYREWLQNAADNDVPPETIVEIARQQNISPASFDVLRGLERVTNDNQNDDPKDDTDYFMLPENVTAEQARQAALMTYIFNAGTGYGSSRGNANNDFAETPYSAAEVQRIKDRQEANSWSYDLLERATGTFAATPNGMVMGVGGELIQQTVSAQAGTCVGDVFAVNMDHPPGGAAEELRKIIQTGTPAWQSDDGKVHRNVDLDLDRVLHHEERHSQQWAQKGFLKFVQEYFTPTGAEHNPFETNAGAGDGGYH</sequence>
<comment type="caution">
    <text evidence="2">The sequence shown here is derived from an EMBL/GenBank/DDBJ whole genome shotgun (WGS) entry which is preliminary data.</text>
</comment>
<feature type="region of interest" description="Disordered" evidence="1">
    <location>
        <begin position="88"/>
        <end position="121"/>
    </location>
</feature>
<gene>
    <name evidence="2" type="ORF">AWC31_20720</name>
</gene>
<evidence type="ECO:0000313" key="3">
    <source>
        <dbReference type="Proteomes" id="UP000193964"/>
    </source>
</evidence>